<dbReference type="KEGG" id="tng:GSTEN00037378G001"/>
<reference evidence="2" key="2">
    <citation type="submission" date="2004-02" db="EMBL/GenBank/DDBJ databases">
        <authorList>
            <consortium name="Genoscope"/>
            <consortium name="Whitehead Institute Centre for Genome Research"/>
        </authorList>
    </citation>
    <scope>NUCLEOTIDE SEQUENCE</scope>
</reference>
<feature type="non-terminal residue" evidence="2">
    <location>
        <position position="67"/>
    </location>
</feature>
<comment type="caution">
    <text evidence="2">The sequence shown here is derived from an EMBL/GenBank/DDBJ whole genome shotgun (WGS) entry which is preliminary data.</text>
</comment>
<sequence>VDFVRSVMAGDHLREEEHMALETLLANAPQNQTVKSNSLEPTPSNTPQLSPATTPANKKNRLPIGTA</sequence>
<feature type="compositionally biased region" description="Polar residues" evidence="1">
    <location>
        <begin position="28"/>
        <end position="57"/>
    </location>
</feature>
<organism evidence="2">
    <name type="scientific">Tetraodon nigroviridis</name>
    <name type="common">Spotted green pufferfish</name>
    <name type="synonym">Chelonodon nigroviridis</name>
    <dbReference type="NCBI Taxonomy" id="99883"/>
    <lineage>
        <taxon>Eukaryota</taxon>
        <taxon>Metazoa</taxon>
        <taxon>Chordata</taxon>
        <taxon>Craniata</taxon>
        <taxon>Vertebrata</taxon>
        <taxon>Euteleostomi</taxon>
        <taxon>Actinopterygii</taxon>
        <taxon>Neopterygii</taxon>
        <taxon>Teleostei</taxon>
        <taxon>Neoteleostei</taxon>
        <taxon>Acanthomorphata</taxon>
        <taxon>Eupercaria</taxon>
        <taxon>Tetraodontiformes</taxon>
        <taxon>Tetradontoidea</taxon>
        <taxon>Tetraodontidae</taxon>
        <taxon>Tetraodon</taxon>
    </lineage>
</organism>
<reference evidence="2" key="1">
    <citation type="journal article" date="2004" name="Nature">
        <title>Genome duplication in the teleost fish Tetraodon nigroviridis reveals the early vertebrate proto-karyotype.</title>
        <authorList>
            <person name="Jaillon O."/>
            <person name="Aury J.-M."/>
            <person name="Brunet F."/>
            <person name="Petit J.-L."/>
            <person name="Stange-Thomann N."/>
            <person name="Mauceli E."/>
            <person name="Bouneau L."/>
            <person name="Fischer C."/>
            <person name="Ozouf-Costaz C."/>
            <person name="Bernot A."/>
            <person name="Nicaud S."/>
            <person name="Jaffe D."/>
            <person name="Fisher S."/>
            <person name="Lutfalla G."/>
            <person name="Dossat C."/>
            <person name="Segurens B."/>
            <person name="Dasilva C."/>
            <person name="Salanoubat M."/>
            <person name="Levy M."/>
            <person name="Boudet N."/>
            <person name="Castellano S."/>
            <person name="Anthouard V."/>
            <person name="Jubin C."/>
            <person name="Castelli V."/>
            <person name="Katinka M."/>
            <person name="Vacherie B."/>
            <person name="Biemont C."/>
            <person name="Skalli Z."/>
            <person name="Cattolico L."/>
            <person name="Poulain J."/>
            <person name="De Berardinis V."/>
            <person name="Cruaud C."/>
            <person name="Duprat S."/>
            <person name="Brottier P."/>
            <person name="Coutanceau J.-P."/>
            <person name="Gouzy J."/>
            <person name="Parra G."/>
            <person name="Lardier G."/>
            <person name="Chapple C."/>
            <person name="McKernan K.J."/>
            <person name="McEwan P."/>
            <person name="Bosak S."/>
            <person name="Kellis M."/>
            <person name="Volff J.-N."/>
            <person name="Guigo R."/>
            <person name="Zody M.C."/>
            <person name="Mesirov J."/>
            <person name="Lindblad-Toh K."/>
            <person name="Birren B."/>
            <person name="Nusbaum C."/>
            <person name="Kahn D."/>
            <person name="Robinson-Rechavi M."/>
            <person name="Laudet V."/>
            <person name="Schachter V."/>
            <person name="Quetier F."/>
            <person name="Saurin W."/>
            <person name="Scarpelli C."/>
            <person name="Wincker P."/>
            <person name="Lander E.S."/>
            <person name="Weissenbach J."/>
            <person name="Roest Crollius H."/>
        </authorList>
    </citation>
    <scope>NUCLEOTIDE SEQUENCE [LARGE SCALE GENOMIC DNA]</scope>
</reference>
<protein>
    <submittedName>
        <fullName evidence="2">(spotted green pufferfish) hypothetical protein</fullName>
    </submittedName>
</protein>
<accession>Q4RAB5</accession>
<dbReference type="OrthoDB" id="10264848at2759"/>
<dbReference type="EMBL" id="CAAE01024067">
    <property type="protein sequence ID" value="CAG14668.1"/>
    <property type="molecule type" value="Genomic_DNA"/>
</dbReference>
<proteinExistence type="predicted"/>
<evidence type="ECO:0000313" key="2">
    <source>
        <dbReference type="EMBL" id="CAG14668.1"/>
    </source>
</evidence>
<feature type="region of interest" description="Disordered" evidence="1">
    <location>
        <begin position="28"/>
        <end position="67"/>
    </location>
</feature>
<gene>
    <name evidence="2" type="ORF">GSTENG00037378001</name>
</gene>
<name>Q4RAB5_TETNG</name>
<feature type="non-terminal residue" evidence="2">
    <location>
        <position position="1"/>
    </location>
</feature>
<dbReference type="AlphaFoldDB" id="Q4RAB5"/>
<evidence type="ECO:0000256" key="1">
    <source>
        <dbReference type="SAM" id="MobiDB-lite"/>
    </source>
</evidence>